<keyword evidence="3 7" id="KW-0418">Kinase</keyword>
<dbReference type="InterPro" id="IPR000719">
    <property type="entry name" value="Prot_kinase_dom"/>
</dbReference>
<dbReference type="SMART" id="SM00220">
    <property type="entry name" value="S_TKc"/>
    <property type="match status" value="1"/>
</dbReference>
<dbReference type="Gene3D" id="3.80.10.10">
    <property type="entry name" value="Ribonuclease Inhibitor"/>
    <property type="match status" value="1"/>
</dbReference>
<dbReference type="STRING" id="313628.LNTAR_16973"/>
<evidence type="ECO:0000256" key="5">
    <source>
        <dbReference type="SAM" id="Phobius"/>
    </source>
</evidence>
<dbReference type="PANTHER" id="PTHR43289:SF6">
    <property type="entry name" value="SERINE_THREONINE-PROTEIN KINASE NEKL-3"/>
    <property type="match status" value="1"/>
</dbReference>
<comment type="caution">
    <text evidence="7">The sequence shown here is derived from an EMBL/GenBank/DDBJ whole genome shotgun (WGS) entry which is preliminary data.</text>
</comment>
<organism evidence="7 8">
    <name type="scientific">Lentisphaera araneosa HTCC2155</name>
    <dbReference type="NCBI Taxonomy" id="313628"/>
    <lineage>
        <taxon>Bacteria</taxon>
        <taxon>Pseudomonadati</taxon>
        <taxon>Lentisphaerota</taxon>
        <taxon>Lentisphaeria</taxon>
        <taxon>Lentisphaerales</taxon>
        <taxon>Lentisphaeraceae</taxon>
        <taxon>Lentisphaera</taxon>
    </lineage>
</organism>
<dbReference type="Gene3D" id="3.30.200.20">
    <property type="entry name" value="Phosphorylase Kinase, domain 1"/>
    <property type="match status" value="1"/>
</dbReference>
<dbReference type="PANTHER" id="PTHR43289">
    <property type="entry name" value="MITOGEN-ACTIVATED PROTEIN KINASE KINASE KINASE 20-RELATED"/>
    <property type="match status" value="1"/>
</dbReference>
<dbReference type="eggNOG" id="COG0515">
    <property type="taxonomic scope" value="Bacteria"/>
</dbReference>
<evidence type="ECO:0000256" key="3">
    <source>
        <dbReference type="ARBA" id="ARBA00022777"/>
    </source>
</evidence>
<reference evidence="7 8" key="1">
    <citation type="journal article" date="2010" name="J. Bacteriol.">
        <title>Genome sequence of Lentisphaera araneosa HTCC2155T, the type species of the order Lentisphaerales in the phylum Lentisphaerae.</title>
        <authorList>
            <person name="Thrash J.C."/>
            <person name="Cho J.C."/>
            <person name="Vergin K.L."/>
            <person name="Morris R.M."/>
            <person name="Giovannoni S.J."/>
        </authorList>
    </citation>
    <scope>NUCLEOTIDE SEQUENCE [LARGE SCALE GENOMIC DNA]</scope>
    <source>
        <strain evidence="7 8">HTCC2155</strain>
    </source>
</reference>
<keyword evidence="4" id="KW-0067">ATP-binding</keyword>
<evidence type="ECO:0000256" key="1">
    <source>
        <dbReference type="ARBA" id="ARBA00022679"/>
    </source>
</evidence>
<dbReference type="AlphaFoldDB" id="A6DF83"/>
<dbReference type="CDD" id="cd14014">
    <property type="entry name" value="STKc_PknB_like"/>
    <property type="match status" value="1"/>
</dbReference>
<dbReference type="GO" id="GO:0004674">
    <property type="term" value="F:protein serine/threonine kinase activity"/>
    <property type="evidence" value="ECO:0007669"/>
    <property type="project" value="TreeGrafter"/>
</dbReference>
<feature type="transmembrane region" description="Helical" evidence="5">
    <location>
        <begin position="346"/>
        <end position="365"/>
    </location>
</feature>
<dbReference type="GO" id="GO:0005524">
    <property type="term" value="F:ATP binding"/>
    <property type="evidence" value="ECO:0007669"/>
    <property type="project" value="UniProtKB-KW"/>
</dbReference>
<dbReference type="Gene3D" id="1.10.510.10">
    <property type="entry name" value="Transferase(Phosphotransferase) domain 1"/>
    <property type="match status" value="1"/>
</dbReference>
<protein>
    <submittedName>
        <fullName evidence="7">Serine/threonine-protein kinase</fullName>
    </submittedName>
</protein>
<evidence type="ECO:0000259" key="6">
    <source>
        <dbReference type="PROSITE" id="PS50011"/>
    </source>
</evidence>
<gene>
    <name evidence="7" type="ORF">LNTAR_16973</name>
</gene>
<evidence type="ECO:0000256" key="2">
    <source>
        <dbReference type="ARBA" id="ARBA00022741"/>
    </source>
</evidence>
<evidence type="ECO:0000313" key="8">
    <source>
        <dbReference type="Proteomes" id="UP000004947"/>
    </source>
</evidence>
<evidence type="ECO:0000256" key="4">
    <source>
        <dbReference type="ARBA" id="ARBA00022840"/>
    </source>
</evidence>
<dbReference type="OrthoDB" id="9801841at2"/>
<keyword evidence="8" id="KW-1185">Reference proteome</keyword>
<feature type="domain" description="Protein kinase" evidence="6">
    <location>
        <begin position="48"/>
        <end position="324"/>
    </location>
</feature>
<keyword evidence="1" id="KW-0808">Transferase</keyword>
<evidence type="ECO:0000313" key="7">
    <source>
        <dbReference type="EMBL" id="EDM29463.1"/>
    </source>
</evidence>
<keyword evidence="5" id="KW-0812">Transmembrane</keyword>
<dbReference type="Pfam" id="PF00069">
    <property type="entry name" value="Pkinase"/>
    <property type="match status" value="1"/>
</dbReference>
<name>A6DF83_9BACT</name>
<accession>A6DF83</accession>
<dbReference type="SUPFAM" id="SSF52058">
    <property type="entry name" value="L domain-like"/>
    <property type="match status" value="1"/>
</dbReference>
<dbReference type="Proteomes" id="UP000004947">
    <property type="component" value="Unassembled WGS sequence"/>
</dbReference>
<dbReference type="PROSITE" id="PS50011">
    <property type="entry name" value="PROTEIN_KINASE_DOM"/>
    <property type="match status" value="1"/>
</dbReference>
<dbReference type="RefSeq" id="WP_007276585.1">
    <property type="nucleotide sequence ID" value="NZ_ABCK01000001.1"/>
</dbReference>
<sequence length="701" mass="79465">MRKAQKETQDAAQKALINADPRLRVFFEKENIPDTELIYDELECSSKYKDFTEIARGGMKTIYSVYDQHADRIIAMAKLHDTAPKKMFEPFLREARLTAKLDHPNIIKIHEIGLNEFSRPFFTMDLKNGENLGSQLKKKQSSLAELLVIFVKVCDAVAYAHSRGVIHLDLKPDNIQVGEFGEVIVCDWGLGKIIDDQSFSKDPISDSDILNNMTLHGKIKGTPGFMAPEQTGLTCFDNGTRTDIYSLGVTLYVILCGDIPFKGEIKTLLKNTANGQFKKPSEITIVPPRLEAICLKAMNKDPKNRYSSVDALKNDIEAYQDGYLTSIDDSTLLKALTLLIKRNKKITSIFASSVVLLILLTSFFIKNINIAKNKAEHASITAHESERRAHDLADKFRLEKIESERRGKTSAPQFINKSIKAWNQSEIDSAESNINMALILNPKNMQAIEIKAGLLVSQFQFTNALSFLQQQGFNDSSLKGHGIIEKYYQIAHTHLNQEESLTDNIKLEIIRNLYTKYNSNHSFILDGFSYSFFKKNSPLKLRLKYTQKLLEIFNPKLTALNFNYNPEQTYLDISNNKEMVWAKCLRNFPATRINISHTKLSDVSSFIGMPLLEVDASHSALTEVGFEYLSKIHTLDISHTTVNQLSNLPRRLTKLNIRHTSVQYLSPLNKLNLLEELVIHKGQFSKEALESVPPKVKIIQN</sequence>
<dbReference type="InterPro" id="IPR011009">
    <property type="entry name" value="Kinase-like_dom_sf"/>
</dbReference>
<dbReference type="InterPro" id="IPR032675">
    <property type="entry name" value="LRR_dom_sf"/>
</dbReference>
<keyword evidence="2" id="KW-0547">Nucleotide-binding</keyword>
<dbReference type="EMBL" id="ABCK01000001">
    <property type="protein sequence ID" value="EDM29463.1"/>
    <property type="molecule type" value="Genomic_DNA"/>
</dbReference>
<dbReference type="SUPFAM" id="SSF56112">
    <property type="entry name" value="Protein kinase-like (PK-like)"/>
    <property type="match status" value="1"/>
</dbReference>
<keyword evidence="5" id="KW-1133">Transmembrane helix</keyword>
<proteinExistence type="predicted"/>
<keyword evidence="5" id="KW-0472">Membrane</keyword>